<reference evidence="1 2" key="1">
    <citation type="journal article" date="2019" name="Int. J. Syst. Evol. Microbiol.">
        <title>The Global Catalogue of Microorganisms (GCM) 10K type strain sequencing project: providing services to taxonomists for standard genome sequencing and annotation.</title>
        <authorList>
            <consortium name="The Broad Institute Genomics Platform"/>
            <consortium name="The Broad Institute Genome Sequencing Center for Infectious Disease"/>
            <person name="Wu L."/>
            <person name="Ma J."/>
        </authorList>
    </citation>
    <scope>NUCLEOTIDE SEQUENCE [LARGE SCALE GENOMIC DNA]</scope>
    <source>
        <strain evidence="1 2">JCM 6923</strain>
    </source>
</reference>
<comment type="caution">
    <text evidence="1">The sequence shown here is derived from an EMBL/GenBank/DDBJ whole genome shotgun (WGS) entry which is preliminary data.</text>
</comment>
<keyword evidence="2" id="KW-1185">Reference proteome</keyword>
<proteinExistence type="predicted"/>
<gene>
    <name evidence="1" type="ORF">GCM10010422_10560</name>
</gene>
<sequence>MRLQHVDMVQDRGEVGQRVVVPLGFLPAGEQIVRIGHGIRTALATTGGIQGTDETETERVEVGHGGILLRAGAADGMPTVRTLRCR</sequence>
<accession>A0ABN3KUB4</accession>
<evidence type="ECO:0000313" key="2">
    <source>
        <dbReference type="Proteomes" id="UP001501721"/>
    </source>
</evidence>
<organism evidence="1 2">
    <name type="scientific">Streptomyces graminearus</name>
    <dbReference type="NCBI Taxonomy" id="284030"/>
    <lineage>
        <taxon>Bacteria</taxon>
        <taxon>Bacillati</taxon>
        <taxon>Actinomycetota</taxon>
        <taxon>Actinomycetes</taxon>
        <taxon>Kitasatosporales</taxon>
        <taxon>Streptomycetaceae</taxon>
        <taxon>Streptomyces</taxon>
    </lineage>
</organism>
<dbReference type="Proteomes" id="UP001501721">
    <property type="component" value="Unassembled WGS sequence"/>
</dbReference>
<evidence type="ECO:0000313" key="1">
    <source>
        <dbReference type="EMBL" id="GAA2470342.1"/>
    </source>
</evidence>
<name>A0ABN3KUB4_9ACTN</name>
<dbReference type="EMBL" id="BAAATL010000003">
    <property type="protein sequence ID" value="GAA2470342.1"/>
    <property type="molecule type" value="Genomic_DNA"/>
</dbReference>
<protein>
    <submittedName>
        <fullName evidence="1">Uncharacterized protein</fullName>
    </submittedName>
</protein>